<evidence type="ECO:0000313" key="1">
    <source>
        <dbReference type="EMBL" id="KAL0189688.1"/>
    </source>
</evidence>
<dbReference type="Proteomes" id="UP001529510">
    <property type="component" value="Unassembled WGS sequence"/>
</dbReference>
<name>A0ABD0QUG7_CIRMR</name>
<proteinExistence type="predicted"/>
<sequence length="315" mass="35205">KEVHAGEKELLKLAEGIKEKRIPLHRTLITFLESSGCIQHFQNRFQQNLRSPVMLETSGSDLLLLSLSDGALEEAAAAVQRDMCLETVPLENTQKSFAFTKLKEDLSKATKQANRESVKVELKYQDLRSDPKVQLVGYTAEVSKLKNIVLQYKRNHQNHHASLRLPRPEMAEHFSKILEMGGVKKRNVEIKPTCSPSPTVHLTGPRCEVEDLKDSLESFIQSLATKECEVKGPGAQQFFQGEGAETLKIGRCSSMVLILPINEEPKMPKRGQIPQYPSCISLQSLQFSASSQYSLDSLDSVYSVDNEINIKVVVG</sequence>
<keyword evidence="2" id="KW-1185">Reference proteome</keyword>
<feature type="non-terminal residue" evidence="1">
    <location>
        <position position="1"/>
    </location>
</feature>
<comment type="caution">
    <text evidence="1">The sequence shown here is derived from an EMBL/GenBank/DDBJ whole genome shotgun (WGS) entry which is preliminary data.</text>
</comment>
<accession>A0ABD0QUG7</accession>
<organism evidence="1 2">
    <name type="scientific">Cirrhinus mrigala</name>
    <name type="common">Mrigala</name>
    <dbReference type="NCBI Taxonomy" id="683832"/>
    <lineage>
        <taxon>Eukaryota</taxon>
        <taxon>Metazoa</taxon>
        <taxon>Chordata</taxon>
        <taxon>Craniata</taxon>
        <taxon>Vertebrata</taxon>
        <taxon>Euteleostomi</taxon>
        <taxon>Actinopterygii</taxon>
        <taxon>Neopterygii</taxon>
        <taxon>Teleostei</taxon>
        <taxon>Ostariophysi</taxon>
        <taxon>Cypriniformes</taxon>
        <taxon>Cyprinidae</taxon>
        <taxon>Labeoninae</taxon>
        <taxon>Labeonini</taxon>
        <taxon>Cirrhinus</taxon>
    </lineage>
</organism>
<reference evidence="1 2" key="1">
    <citation type="submission" date="2024-05" db="EMBL/GenBank/DDBJ databases">
        <title>Genome sequencing and assembly of Indian major carp, Cirrhinus mrigala (Hamilton, 1822).</title>
        <authorList>
            <person name="Mohindra V."/>
            <person name="Chowdhury L.M."/>
            <person name="Lal K."/>
            <person name="Jena J.K."/>
        </authorList>
    </citation>
    <scope>NUCLEOTIDE SEQUENCE [LARGE SCALE GENOMIC DNA]</scope>
    <source>
        <strain evidence="1">CM1030</strain>
        <tissue evidence="1">Blood</tissue>
    </source>
</reference>
<evidence type="ECO:0000313" key="2">
    <source>
        <dbReference type="Proteomes" id="UP001529510"/>
    </source>
</evidence>
<dbReference type="AlphaFoldDB" id="A0ABD0QUG7"/>
<evidence type="ECO:0008006" key="3">
    <source>
        <dbReference type="Google" id="ProtNLM"/>
    </source>
</evidence>
<dbReference type="EMBL" id="JAMKFB020000007">
    <property type="protein sequence ID" value="KAL0189688.1"/>
    <property type="molecule type" value="Genomic_DNA"/>
</dbReference>
<gene>
    <name evidence="1" type="ORF">M9458_016787</name>
</gene>
<feature type="non-terminal residue" evidence="1">
    <location>
        <position position="315"/>
    </location>
</feature>
<protein>
    <recommendedName>
        <fullName evidence="3">PAR14 polymerase</fullName>
    </recommendedName>
</protein>